<name>A0A023FXW7_AMBPA</name>
<feature type="non-terminal residue" evidence="2">
    <location>
        <position position="182"/>
    </location>
</feature>
<accession>A0A023FXW7</accession>
<sequence length="182" mass="20873">MALRMSLLTLVSALSLPSVWSLSAHVTSRQIDSKILDIKKFVNTSEPIWTYFSTLETYLCKVDKKYNISEVSIFFKRSHMDSIKAKTELMEGKFDSNMPNMMLVSPAKGHEITTNETLVFASSDLSCGIFKVQLHSDSSVWYELRFKVPGTIAKPNEECLNSYYEMHVKTHHMYQKITCELI</sequence>
<dbReference type="AlphaFoldDB" id="A0A023FXW7"/>
<organism evidence="2">
    <name type="scientific">Amblyomma parvum</name>
    <name type="common">South American tick</name>
    <dbReference type="NCBI Taxonomy" id="251391"/>
    <lineage>
        <taxon>Eukaryota</taxon>
        <taxon>Metazoa</taxon>
        <taxon>Ecdysozoa</taxon>
        <taxon>Arthropoda</taxon>
        <taxon>Chelicerata</taxon>
        <taxon>Arachnida</taxon>
        <taxon>Acari</taxon>
        <taxon>Parasitiformes</taxon>
        <taxon>Ixodida</taxon>
        <taxon>Ixodoidea</taxon>
        <taxon>Ixodidae</taxon>
        <taxon>Amblyomminae</taxon>
        <taxon>Amblyomma</taxon>
    </lineage>
</organism>
<evidence type="ECO:0000256" key="1">
    <source>
        <dbReference type="SAM" id="SignalP"/>
    </source>
</evidence>
<protein>
    <submittedName>
        <fullName evidence="2">Putative lipocalin-3 1</fullName>
    </submittedName>
</protein>
<feature type="signal peptide" evidence="1">
    <location>
        <begin position="1"/>
        <end position="21"/>
    </location>
</feature>
<feature type="chain" id="PRO_5001516174" evidence="1">
    <location>
        <begin position="22"/>
        <end position="182"/>
    </location>
</feature>
<proteinExistence type="evidence at transcript level"/>
<dbReference type="EMBL" id="GBBL01000609">
    <property type="protein sequence ID" value="JAC26711.1"/>
    <property type="molecule type" value="mRNA"/>
</dbReference>
<evidence type="ECO:0000313" key="2">
    <source>
        <dbReference type="EMBL" id="JAC26711.1"/>
    </source>
</evidence>
<keyword evidence="1" id="KW-0732">Signal</keyword>
<reference evidence="2" key="1">
    <citation type="submission" date="2014-03" db="EMBL/GenBank/DDBJ databases">
        <title>The sialotranscriptome of Amblyomma triste, Amblyomma parvum and Amblyomma cajennense ticks, uncovered by 454-based RNA-seq.</title>
        <authorList>
            <person name="Garcia G.R."/>
            <person name="Gardinassi L.G."/>
            <person name="Ribeiro J.M."/>
            <person name="Anatrielo E."/>
            <person name="Ferreira B.R."/>
            <person name="Moreira H.N."/>
            <person name="Mafra C."/>
            <person name="Olegario M.M."/>
            <person name="Szabo P.J."/>
            <person name="Miranda-Santos I.K."/>
            <person name="Maruyama S.R."/>
        </authorList>
    </citation>
    <scope>NUCLEOTIDE SEQUENCE</scope>
    <source>
        <strain evidence="2">Araguapaz</strain>
        <tissue evidence="2">Salivary glands</tissue>
    </source>
</reference>